<feature type="domain" description="Glycoside hydrolase family 65 central catalytic" evidence="2">
    <location>
        <begin position="843"/>
        <end position="1238"/>
    </location>
</feature>
<evidence type="ECO:0000313" key="6">
    <source>
        <dbReference type="Proteomes" id="UP000540698"/>
    </source>
</evidence>
<dbReference type="EMBL" id="JAAXOS010000003">
    <property type="protein sequence ID" value="NKY25930.1"/>
    <property type="molecule type" value="Genomic_DNA"/>
</dbReference>
<dbReference type="Gene3D" id="1.10.150.240">
    <property type="entry name" value="Putative phosphatase, domain 2"/>
    <property type="match status" value="1"/>
</dbReference>
<dbReference type="SUPFAM" id="SSF56784">
    <property type="entry name" value="HAD-like"/>
    <property type="match status" value="2"/>
</dbReference>
<dbReference type="PANTHER" id="PTHR11051:SF8">
    <property type="entry name" value="PROTEIN-GLUCOSYLGALACTOSYLHYDROXYLYSINE GLUCOSIDASE"/>
    <property type="match status" value="1"/>
</dbReference>
<dbReference type="Gene3D" id="1.50.10.10">
    <property type="match status" value="1"/>
</dbReference>
<dbReference type="GO" id="GO:0004553">
    <property type="term" value="F:hydrolase activity, hydrolyzing O-glycosyl compounds"/>
    <property type="evidence" value="ECO:0007669"/>
    <property type="project" value="TreeGrafter"/>
</dbReference>
<dbReference type="Proteomes" id="UP000540698">
    <property type="component" value="Unassembled WGS sequence"/>
</dbReference>
<dbReference type="GO" id="GO:0005992">
    <property type="term" value="P:trehalose biosynthetic process"/>
    <property type="evidence" value="ECO:0007669"/>
    <property type="project" value="InterPro"/>
</dbReference>
<dbReference type="EC" id="3.1.3.12" evidence="5"/>
<dbReference type="Pfam" id="PF00702">
    <property type="entry name" value="Hydrolase"/>
    <property type="match status" value="1"/>
</dbReference>
<dbReference type="InterPro" id="IPR036412">
    <property type="entry name" value="HAD-like_sf"/>
</dbReference>
<dbReference type="InterPro" id="IPR005194">
    <property type="entry name" value="Glyco_hydro_65_C"/>
</dbReference>
<dbReference type="InterPro" id="IPR011013">
    <property type="entry name" value="Gal_mutarotase_sf_dom"/>
</dbReference>
<dbReference type="CDD" id="cd01627">
    <property type="entry name" value="HAD_TPP"/>
    <property type="match status" value="1"/>
</dbReference>
<dbReference type="SFLD" id="SFLDG01129">
    <property type="entry name" value="C1.5:_HAD__Beta-PGM__Phosphata"/>
    <property type="match status" value="1"/>
</dbReference>
<dbReference type="GO" id="GO:0016757">
    <property type="term" value="F:glycosyltransferase activity"/>
    <property type="evidence" value="ECO:0007669"/>
    <property type="project" value="UniProtKB-ARBA"/>
</dbReference>
<feature type="domain" description="Glycoside hydrolase family 65 N-terminal" evidence="4">
    <location>
        <begin position="534"/>
        <end position="789"/>
    </location>
</feature>
<dbReference type="RefSeq" id="WP_062969966.1">
    <property type="nucleotide sequence ID" value="NZ_JAAXOS010000003.1"/>
</dbReference>
<dbReference type="GO" id="GO:0004805">
    <property type="term" value="F:trehalose-phosphatase activity"/>
    <property type="evidence" value="ECO:0007669"/>
    <property type="project" value="UniProtKB-EC"/>
</dbReference>
<dbReference type="Gene3D" id="3.40.50.1000">
    <property type="entry name" value="HAD superfamily/HAD-like"/>
    <property type="match status" value="2"/>
</dbReference>
<evidence type="ECO:0000259" key="3">
    <source>
        <dbReference type="Pfam" id="PF03633"/>
    </source>
</evidence>
<dbReference type="InterPro" id="IPR023214">
    <property type="entry name" value="HAD_sf"/>
</dbReference>
<dbReference type="InterPro" id="IPR005196">
    <property type="entry name" value="Glyco_hydro_65_N"/>
</dbReference>
<protein>
    <submittedName>
        <fullName evidence="5">Trehalose-phosphatase</fullName>
        <ecNumber evidence="5">3.1.3.12</ecNumber>
    </submittedName>
</protein>
<evidence type="ECO:0000259" key="2">
    <source>
        <dbReference type="Pfam" id="PF03632"/>
    </source>
</evidence>
<dbReference type="PANTHER" id="PTHR11051">
    <property type="entry name" value="GLYCOSYL HYDROLASE-RELATED"/>
    <property type="match status" value="1"/>
</dbReference>
<dbReference type="NCBIfam" id="TIGR00685">
    <property type="entry name" value="T6PP"/>
    <property type="match status" value="1"/>
</dbReference>
<dbReference type="NCBIfam" id="TIGR01509">
    <property type="entry name" value="HAD-SF-IA-v3"/>
    <property type="match status" value="1"/>
</dbReference>
<dbReference type="Gene3D" id="2.70.98.40">
    <property type="entry name" value="Glycoside hydrolase, family 65, N-terminal domain"/>
    <property type="match status" value="1"/>
</dbReference>
<dbReference type="SUPFAM" id="SSF48208">
    <property type="entry name" value="Six-hairpin glycosidases"/>
    <property type="match status" value="1"/>
</dbReference>
<dbReference type="InterPro" id="IPR006379">
    <property type="entry name" value="HAD-SF_hydro_IIB"/>
</dbReference>
<feature type="domain" description="Glycoside hydrolase family 65 C-terminal" evidence="3">
    <location>
        <begin position="1248"/>
        <end position="1311"/>
    </location>
</feature>
<dbReference type="InterPro" id="IPR012341">
    <property type="entry name" value="6hp_glycosidase-like_sf"/>
</dbReference>
<evidence type="ECO:0000256" key="1">
    <source>
        <dbReference type="ARBA" id="ARBA00023295"/>
    </source>
</evidence>
<dbReference type="SFLD" id="SFLDS00003">
    <property type="entry name" value="Haloacid_Dehalogenase"/>
    <property type="match status" value="1"/>
</dbReference>
<name>A0A7X6R233_9NOCA</name>
<dbReference type="InterPro" id="IPR008928">
    <property type="entry name" value="6-hairpin_glycosidase_sf"/>
</dbReference>
<proteinExistence type="predicted"/>
<evidence type="ECO:0000313" key="5">
    <source>
        <dbReference type="EMBL" id="NKY25930.1"/>
    </source>
</evidence>
<evidence type="ECO:0000259" key="4">
    <source>
        <dbReference type="Pfam" id="PF03636"/>
    </source>
</evidence>
<dbReference type="Pfam" id="PF03636">
    <property type="entry name" value="Glyco_hydro_65N"/>
    <property type="match status" value="1"/>
</dbReference>
<accession>A0A7X6R233</accession>
<dbReference type="Pfam" id="PF03632">
    <property type="entry name" value="Glyco_hydro_65m"/>
    <property type="match status" value="1"/>
</dbReference>
<dbReference type="SUPFAM" id="SSF74650">
    <property type="entry name" value="Galactose mutarotase-like"/>
    <property type="match status" value="1"/>
</dbReference>
<dbReference type="InterPro" id="IPR023198">
    <property type="entry name" value="PGP-like_dom2"/>
</dbReference>
<dbReference type="InterPro" id="IPR005195">
    <property type="entry name" value="Glyco_hydro_65_M"/>
</dbReference>
<dbReference type="InterPro" id="IPR003337">
    <property type="entry name" value="Trehalose_PPase"/>
</dbReference>
<dbReference type="FunFam" id="1.50.10.10:FF:000053">
    <property type="entry name" value="Putative glycosyl hydrolase"/>
    <property type="match status" value="1"/>
</dbReference>
<organism evidence="5 6">
    <name type="scientific">Nocardia gamkensis</name>
    <dbReference type="NCBI Taxonomy" id="352869"/>
    <lineage>
        <taxon>Bacteria</taxon>
        <taxon>Bacillati</taxon>
        <taxon>Actinomycetota</taxon>
        <taxon>Actinomycetes</taxon>
        <taxon>Mycobacteriales</taxon>
        <taxon>Nocardiaceae</taxon>
        <taxon>Nocardia</taxon>
    </lineage>
</organism>
<dbReference type="Pfam" id="PF02358">
    <property type="entry name" value="Trehalose_PPase"/>
    <property type="match status" value="1"/>
</dbReference>
<sequence>MGHGGTALPVIDARRHDAVIFDMDGVVTDSASMHAAAWTELFDVFLDHRPAGAGQDRSPFTEDDYLRFVDGKPRYRGVADFLAARGIDLPWGNSSDPETAETVCGLGNRKDLLFLEKVAREGVRVFGSTVTLIRRLGDAGVRTGVFSASRHCADVLTAAGVADLFAVRVDGIVAEKLGLPGKPDPAMLLEAARQLGAEPDRTVVVEDAEAGVAAGRGGGFALVIGVDRHANADRLLAHGADFVVSDLAEVGLRGGFRRMSELPDALKCRSRIADLLGTEKPAVLLDFDGTVADIVADPADAEPIDGVAAVLAELAGQCPVAVISGRDLTDLRERVGVDGIWYAGSHGFELMAPDGTRHVHDAAPGAERVLAEVAGDLSRRLRDVAGVLVEPKRFAVAVHHRNVAGDEVARVVAAVHETGQAAGLRVTHGRRVTELRPDVDWDKGTALRWILQHLATPVSPVYLGDDLTDEDAFDAVGADGVAIVVRAEETGDRHTAARFSVAGTRQVRAFLHRLAELLRGGTTAVAPDAWTLTFDGYDPAQEKLREALCTLGNGYFATRGAAPESPAGGVHYPGTYVAGVYNRLTDQIGGHVIDNESLVNLPNWLPVTFRIDGGDWFALDSATLLDYRQQLDLRHAELVRRFRFRDRAGRITAVSQRRFVAMHRPHLGALETTITAENWSGTLRIRSTIDARVRNRLVQRYHDLSDNHLVTERAVELSGDSVLLAVRTNGSGLPVAMATRSTLRRGGEPVDQVVDSIDRDGLIGHEYTVDIAAGNSATVEKIVSVCTGRDHANPGTEEGAVRRLDSTGGYAELFEGHAVAWEHLWARLRIDLDGREQPARVVRLHLLHLVQTLSPNTVDLDVGVPARGLHGEAYRGHVFWDELFVFPVLNTRFPHSTRSLLRYRYRRLPEARRAAAAAGLAGAMFPWQSGSDGREESQRLHLNPLSGRWNPDPSRRAHHIGIAIAYNVWQYYQATGDLEFLIDSGAELLVEIARFWASLATYDTERDRYTIGGVIGPDEFHSGYPDAPGGGIDNNAYTNVMAAWVILRAIDALTLLAPRERSELLETLSVRPSEQRHWHDVARRMYVPFHDGVISQFEGYEQLAELDWDDYRRRYGNIQRLDRILEAEGDDVNRYQAAKQADVLMLFYLLSADELCELLGYLGYQLPGEMIPRTIDYYLARTSHGSTLSALVHSWVLARANRDRAVEFFDLVLGSDVADIQGGTTAEGIHLAAMAGSVDLLQRCFTGMELRQDRLVFCPYWPASLGALSFPMIYRGHRLTVRVSGDGVEITSDPGASPPIEITCRERTARLAPGDTVRLVNSTPARTG</sequence>
<keyword evidence="5" id="KW-0378">Hydrolase</keyword>
<dbReference type="NCBIfam" id="TIGR01484">
    <property type="entry name" value="HAD-SF-IIB"/>
    <property type="match status" value="1"/>
</dbReference>
<keyword evidence="6" id="KW-1185">Reference proteome</keyword>
<dbReference type="GO" id="GO:0030246">
    <property type="term" value="F:carbohydrate binding"/>
    <property type="evidence" value="ECO:0007669"/>
    <property type="project" value="InterPro"/>
</dbReference>
<keyword evidence="1" id="KW-0326">Glycosidase</keyword>
<gene>
    <name evidence="5" type="primary">otsB</name>
    <name evidence="5" type="ORF">HGB38_06805</name>
</gene>
<reference evidence="5 6" key="1">
    <citation type="submission" date="2020-04" db="EMBL/GenBank/DDBJ databases">
        <title>MicrobeNet Type strains.</title>
        <authorList>
            <person name="Nicholson A.C."/>
        </authorList>
    </citation>
    <scope>NUCLEOTIDE SEQUENCE [LARGE SCALE GENOMIC DNA]</scope>
    <source>
        <strain evidence="5 6">DSM 44956</strain>
    </source>
</reference>
<dbReference type="Pfam" id="PF03633">
    <property type="entry name" value="Glyco_hydro_65C"/>
    <property type="match status" value="1"/>
</dbReference>
<comment type="caution">
    <text evidence="5">The sequence shown here is derived from an EMBL/GenBank/DDBJ whole genome shotgun (WGS) entry which is preliminary data.</text>
</comment>
<dbReference type="InterPro" id="IPR006439">
    <property type="entry name" value="HAD-SF_hydro_IA"/>
</dbReference>
<dbReference type="Gene3D" id="3.30.70.1020">
    <property type="entry name" value="Trehalose-6-phosphate phosphatase related protein, domain 2"/>
    <property type="match status" value="1"/>
</dbReference>
<dbReference type="Gene3D" id="2.60.420.10">
    <property type="entry name" value="Maltose phosphorylase, domain 3"/>
    <property type="match status" value="1"/>
</dbReference>
<dbReference type="InterPro" id="IPR037018">
    <property type="entry name" value="GH65_N"/>
</dbReference>